<dbReference type="SUPFAM" id="SSF53098">
    <property type="entry name" value="Ribonuclease H-like"/>
    <property type="match status" value="1"/>
</dbReference>
<dbReference type="PANTHER" id="PTHR47074:SF78">
    <property type="entry name" value="GB|AAF30348.1-RELATED"/>
    <property type="match status" value="1"/>
</dbReference>
<dbReference type="GeneID" id="109129501"/>
<accession>A0ABM1R2S1</accession>
<evidence type="ECO:0000313" key="4">
    <source>
        <dbReference type="RefSeq" id="XP_019093309.1"/>
    </source>
</evidence>
<feature type="domain" description="Reverse transcriptase zinc-binding" evidence="2">
    <location>
        <begin position="86"/>
        <end position="179"/>
    </location>
</feature>
<dbReference type="InterPro" id="IPR052929">
    <property type="entry name" value="RNase_H-like_EbsB-rel"/>
</dbReference>
<evidence type="ECO:0000259" key="2">
    <source>
        <dbReference type="Pfam" id="PF13966"/>
    </source>
</evidence>
<dbReference type="CDD" id="cd06222">
    <property type="entry name" value="RNase_H_like"/>
    <property type="match status" value="1"/>
</dbReference>
<feature type="domain" description="RNase H type-1" evidence="1">
    <location>
        <begin position="241"/>
        <end position="338"/>
    </location>
</feature>
<organism evidence="3 4">
    <name type="scientific">Camelina sativa</name>
    <name type="common">False flax</name>
    <name type="synonym">Myagrum sativum</name>
    <dbReference type="NCBI Taxonomy" id="90675"/>
    <lineage>
        <taxon>Eukaryota</taxon>
        <taxon>Viridiplantae</taxon>
        <taxon>Streptophyta</taxon>
        <taxon>Embryophyta</taxon>
        <taxon>Tracheophyta</taxon>
        <taxon>Spermatophyta</taxon>
        <taxon>Magnoliopsida</taxon>
        <taxon>eudicotyledons</taxon>
        <taxon>Gunneridae</taxon>
        <taxon>Pentapetalae</taxon>
        <taxon>rosids</taxon>
        <taxon>malvids</taxon>
        <taxon>Brassicales</taxon>
        <taxon>Brassicaceae</taxon>
        <taxon>Camelineae</taxon>
        <taxon>Camelina</taxon>
    </lineage>
</organism>
<dbReference type="InterPro" id="IPR044730">
    <property type="entry name" value="RNase_H-like_dom_plant"/>
</dbReference>
<keyword evidence="3" id="KW-1185">Reference proteome</keyword>
<dbReference type="InterPro" id="IPR026960">
    <property type="entry name" value="RVT-Znf"/>
</dbReference>
<evidence type="ECO:0000259" key="1">
    <source>
        <dbReference type="Pfam" id="PF13456"/>
    </source>
</evidence>
<dbReference type="Proteomes" id="UP000694864">
    <property type="component" value="Chromosome 16"/>
</dbReference>
<dbReference type="Gene3D" id="3.30.420.10">
    <property type="entry name" value="Ribonuclease H-like superfamily/Ribonuclease H"/>
    <property type="match status" value="1"/>
</dbReference>
<dbReference type="Pfam" id="PF13456">
    <property type="entry name" value="RVT_3"/>
    <property type="match status" value="1"/>
</dbReference>
<dbReference type="InterPro" id="IPR036397">
    <property type="entry name" value="RNaseH_sf"/>
</dbReference>
<protein>
    <submittedName>
        <fullName evidence="4">Uncharacterized protein LOC109129501</fullName>
    </submittedName>
</protein>
<dbReference type="PANTHER" id="PTHR47074">
    <property type="entry name" value="BNAC02G40300D PROTEIN"/>
    <property type="match status" value="1"/>
</dbReference>
<dbReference type="RefSeq" id="XP_019093309.1">
    <property type="nucleotide sequence ID" value="XM_019237764.1"/>
</dbReference>
<proteinExistence type="predicted"/>
<dbReference type="InterPro" id="IPR012337">
    <property type="entry name" value="RNaseH-like_sf"/>
</dbReference>
<dbReference type="Pfam" id="PF13966">
    <property type="entry name" value="zf-RVT"/>
    <property type="match status" value="1"/>
</dbReference>
<gene>
    <name evidence="4" type="primary">LOC109129501</name>
</gene>
<evidence type="ECO:0000313" key="3">
    <source>
        <dbReference type="Proteomes" id="UP000694864"/>
    </source>
</evidence>
<reference evidence="3" key="1">
    <citation type="journal article" date="2014" name="Nat. Commun.">
        <title>The emerging biofuel crop Camelina sativa retains a highly undifferentiated hexaploid genome structure.</title>
        <authorList>
            <person name="Kagale S."/>
            <person name="Koh C."/>
            <person name="Nixon J."/>
            <person name="Bollina V."/>
            <person name="Clarke W.E."/>
            <person name="Tuteja R."/>
            <person name="Spillane C."/>
            <person name="Robinson S.J."/>
            <person name="Links M.G."/>
            <person name="Clarke C."/>
            <person name="Higgins E.E."/>
            <person name="Huebert T."/>
            <person name="Sharpe A.G."/>
            <person name="Parkin I.A."/>
        </authorList>
    </citation>
    <scope>NUCLEOTIDE SEQUENCE [LARGE SCALE GENOMIC DNA]</scope>
    <source>
        <strain evidence="3">cv. DH55</strain>
    </source>
</reference>
<dbReference type="InterPro" id="IPR002156">
    <property type="entry name" value="RNaseH_domain"/>
</dbReference>
<name>A0ABM1R2S1_CAMSA</name>
<sequence>MAVKTDVSKAYDTVEWNFFETTLKLFGFCDKWVGWIMATNQSRSWNSSKITSMITDGDGELLNKLHLSIVETEDKLIWNYSLSGEYTVKSGYWFLRHDPHAVDVNRLDIHGSKDLKQQIWRLRLMTKIKHFLWRVVSRALPTTTRLRSRGMTIEAICPRCRQEDETILHALFTCPFAKKARNNSIFNDYREGASKTVLLSIAETKEWINISTVSVHRDSRHSPVINSSPWIPPIFPIKKCNFDAGFDIVNHTVTGGWIVRDHHGKELIWGATKLTDAEKSLEAEAKALILALEQTWQQGYGAVIFEGDNESLCKLINGSYNNASLSNLLQDIIDHKHYVEPVMVPEWLVLPLCNDIS</sequence>
<reference evidence="4" key="2">
    <citation type="submission" date="2025-08" db="UniProtKB">
        <authorList>
            <consortium name="RefSeq"/>
        </authorList>
    </citation>
    <scope>IDENTIFICATION</scope>
    <source>
        <tissue evidence="4">Leaf</tissue>
    </source>
</reference>